<protein>
    <submittedName>
        <fullName evidence="1">FMN-binding negative transcriptional regulator</fullName>
    </submittedName>
</protein>
<dbReference type="PIRSF" id="PIRSF010372">
    <property type="entry name" value="PaiB"/>
    <property type="match status" value="1"/>
</dbReference>
<dbReference type="PANTHER" id="PTHR35802:SF1">
    <property type="entry name" value="PROTEASE SYNTHASE AND SPORULATION PROTEIN PAI 2"/>
    <property type="match status" value="1"/>
</dbReference>
<dbReference type="Gene3D" id="2.30.110.10">
    <property type="entry name" value="Electron Transport, Fmn-binding Protein, Chain A"/>
    <property type="match status" value="1"/>
</dbReference>
<name>A0ABT7MM93_9BACL</name>
<keyword evidence="2" id="KW-1185">Reference proteome</keyword>
<evidence type="ECO:0000313" key="1">
    <source>
        <dbReference type="EMBL" id="MDL5376301.1"/>
    </source>
</evidence>
<dbReference type="PANTHER" id="PTHR35802">
    <property type="entry name" value="PROTEASE SYNTHASE AND SPORULATION PROTEIN PAI 2"/>
    <property type="match status" value="1"/>
</dbReference>
<reference evidence="1 2" key="1">
    <citation type="submission" date="2023-06" db="EMBL/GenBank/DDBJ databases">
        <title>Influencing factors and mechanism of Cr(VI) reduction by facultative anaerobic Exiguobacterium sp. PY14.</title>
        <authorList>
            <person name="Zou L."/>
        </authorList>
    </citation>
    <scope>NUCLEOTIDE SEQUENCE [LARGE SCALE GENOMIC DNA]</scope>
    <source>
        <strain evidence="1 2">PY14</strain>
    </source>
</reference>
<accession>A0ABT7MM93</accession>
<dbReference type="InterPro" id="IPR007396">
    <property type="entry name" value="TR_PAI2-type"/>
</dbReference>
<dbReference type="RefSeq" id="WP_214720318.1">
    <property type="nucleotide sequence ID" value="NZ_CP183077.1"/>
</dbReference>
<dbReference type="InterPro" id="IPR012349">
    <property type="entry name" value="Split_barrel_FMN-bd"/>
</dbReference>
<proteinExistence type="predicted"/>
<dbReference type="EMBL" id="JASWER010000003">
    <property type="protein sequence ID" value="MDL5376301.1"/>
    <property type="molecule type" value="Genomic_DNA"/>
</dbReference>
<comment type="caution">
    <text evidence="1">The sequence shown here is derived from an EMBL/GenBank/DDBJ whole genome shotgun (WGS) entry which is preliminary data.</text>
</comment>
<organism evidence="1 2">
    <name type="scientific">Exiguobacterium mexicanum</name>
    <dbReference type="NCBI Taxonomy" id="340146"/>
    <lineage>
        <taxon>Bacteria</taxon>
        <taxon>Bacillati</taxon>
        <taxon>Bacillota</taxon>
        <taxon>Bacilli</taxon>
        <taxon>Bacillales</taxon>
        <taxon>Bacillales Family XII. Incertae Sedis</taxon>
        <taxon>Exiguobacterium</taxon>
    </lineage>
</organism>
<gene>
    <name evidence="1" type="ORF">QR695_04695</name>
</gene>
<dbReference type="SUPFAM" id="SSF50475">
    <property type="entry name" value="FMN-binding split barrel"/>
    <property type="match status" value="1"/>
</dbReference>
<sequence length="199" mass="22559">MYVPKLYAVNDPKEVHAFLKAHPFGTVVTHDGQKPIATHVPLRFHEKDGHAWFTTHIAKNNPQWQTIENQTVLLIVQGPDAYVSASWYGHEDVSTWNYQAVHAYGQATILNADELEEDLAGLLQDHEGDREHAVVWGGLSEPVQRQKYGVVGFRIDIAEMQAAFKLSQNRNEKDYTRIVSELEQAGCPIADVMREKRQS</sequence>
<evidence type="ECO:0000313" key="2">
    <source>
        <dbReference type="Proteomes" id="UP001230807"/>
    </source>
</evidence>
<dbReference type="Proteomes" id="UP001230807">
    <property type="component" value="Unassembled WGS sequence"/>
</dbReference>
<dbReference type="Pfam" id="PF04299">
    <property type="entry name" value="FMN_bind_2"/>
    <property type="match status" value="1"/>
</dbReference>